<organism evidence="2 3">
    <name type="scientific">Billgrantia antri</name>
    <dbReference type="NCBI Taxonomy" id="2846777"/>
    <lineage>
        <taxon>Bacteria</taxon>
        <taxon>Pseudomonadati</taxon>
        <taxon>Pseudomonadota</taxon>
        <taxon>Gammaproteobacteria</taxon>
        <taxon>Oceanospirillales</taxon>
        <taxon>Halomonadaceae</taxon>
        <taxon>Billgrantia</taxon>
    </lineage>
</organism>
<dbReference type="Proteomes" id="UP000769617">
    <property type="component" value="Unassembled WGS sequence"/>
</dbReference>
<dbReference type="EMBL" id="JAHYCA010000004">
    <property type="protein sequence ID" value="MBW6392145.1"/>
    <property type="molecule type" value="Genomic_DNA"/>
</dbReference>
<name>A0ABS6ZQM0_9GAMM</name>
<sequence length="223" mass="23922">MNACFRGAMIMAASLTLPPLVAMADNGLPEGGHAPLYSEPFAYTDASHDLLASLALPSLKRPSYASRTSDLMHLDNGVVLEGGDLESIDGHTSGFRVTAGFSPMNLPQLDLGAEFTYRESDEVPTHHSDQAMLVNTTTLGGSLVAGVRMGQLGLYAKSGFAEWDGDPVTQTEPLFATNGTARIQGFGARLQYDRLVSRLEFEEIDSPSMAHLNLITASLHYAF</sequence>
<comment type="caution">
    <text evidence="2">The sequence shown here is derived from an EMBL/GenBank/DDBJ whole genome shotgun (WGS) entry which is preliminary data.</text>
</comment>
<evidence type="ECO:0000313" key="2">
    <source>
        <dbReference type="EMBL" id="MBW6392145.1"/>
    </source>
</evidence>
<reference evidence="2 3" key="1">
    <citation type="submission" date="2021-07" db="EMBL/GenBank/DDBJ databases">
        <authorList>
            <person name="So Y."/>
        </authorList>
    </citation>
    <scope>NUCLEOTIDE SEQUENCE [LARGE SCALE GENOMIC DNA]</scope>
    <source>
        <strain evidence="2 3">Y3S6</strain>
    </source>
</reference>
<gene>
    <name evidence="2" type="ORF">KPL81_13380</name>
</gene>
<keyword evidence="1" id="KW-0732">Signal</keyword>
<keyword evidence="3" id="KW-1185">Reference proteome</keyword>
<proteinExistence type="predicted"/>
<protein>
    <recommendedName>
        <fullName evidence="4">Outer membrane protein beta-barrel domain-containing protein</fullName>
    </recommendedName>
</protein>
<dbReference type="Gene3D" id="2.40.160.20">
    <property type="match status" value="1"/>
</dbReference>
<evidence type="ECO:0000256" key="1">
    <source>
        <dbReference type="SAM" id="SignalP"/>
    </source>
</evidence>
<evidence type="ECO:0000313" key="3">
    <source>
        <dbReference type="Proteomes" id="UP000769617"/>
    </source>
</evidence>
<evidence type="ECO:0008006" key="4">
    <source>
        <dbReference type="Google" id="ProtNLM"/>
    </source>
</evidence>
<feature type="chain" id="PRO_5045206756" description="Outer membrane protein beta-barrel domain-containing protein" evidence="1">
    <location>
        <begin position="25"/>
        <end position="223"/>
    </location>
</feature>
<feature type="signal peptide" evidence="1">
    <location>
        <begin position="1"/>
        <end position="24"/>
    </location>
</feature>
<accession>A0ABS6ZQM0</accession>